<accession>A0A0G4MVM5</accession>
<dbReference type="AlphaFoldDB" id="A0A0G4MVM5"/>
<evidence type="ECO:0000313" key="2">
    <source>
        <dbReference type="EMBL" id="CRK38376.1"/>
    </source>
</evidence>
<evidence type="ECO:0000313" key="3">
    <source>
        <dbReference type="Proteomes" id="UP000044602"/>
    </source>
</evidence>
<protein>
    <submittedName>
        <fullName evidence="2">Uncharacterized protein</fullName>
    </submittedName>
</protein>
<sequence length="87" mass="10233">LRQGGRHHRPDRPQGHPLVLQLAVQPRRRPPRRPPHQALVHHLGHPQGHRPRRRLGVHQGQDGPLLRRRRHRPLLRGPGRRQRHAAK</sequence>
<feature type="non-terminal residue" evidence="2">
    <location>
        <position position="1"/>
    </location>
</feature>
<dbReference type="EMBL" id="CVQH01025434">
    <property type="protein sequence ID" value="CRK38376.1"/>
    <property type="molecule type" value="Genomic_DNA"/>
</dbReference>
<feature type="non-terminal residue" evidence="2">
    <location>
        <position position="87"/>
    </location>
</feature>
<gene>
    <name evidence="2" type="ORF">BN1708_020506</name>
</gene>
<name>A0A0G4MVM5_VERLO</name>
<dbReference type="Proteomes" id="UP000044602">
    <property type="component" value="Unassembled WGS sequence"/>
</dbReference>
<feature type="compositionally biased region" description="Basic residues" evidence="1">
    <location>
        <begin position="66"/>
        <end position="87"/>
    </location>
</feature>
<feature type="compositionally biased region" description="Basic residues" evidence="1">
    <location>
        <begin position="26"/>
        <end position="35"/>
    </location>
</feature>
<proteinExistence type="predicted"/>
<feature type="compositionally biased region" description="Basic residues" evidence="1">
    <location>
        <begin position="42"/>
        <end position="56"/>
    </location>
</feature>
<keyword evidence="3" id="KW-1185">Reference proteome</keyword>
<evidence type="ECO:0000256" key="1">
    <source>
        <dbReference type="SAM" id="MobiDB-lite"/>
    </source>
</evidence>
<reference evidence="2 3" key="1">
    <citation type="submission" date="2015-05" db="EMBL/GenBank/DDBJ databases">
        <authorList>
            <person name="Wang D.B."/>
            <person name="Wang M."/>
        </authorList>
    </citation>
    <scope>NUCLEOTIDE SEQUENCE [LARGE SCALE GENOMIC DNA]</scope>
    <source>
        <strain evidence="2">VL1</strain>
    </source>
</reference>
<feature type="region of interest" description="Disordered" evidence="1">
    <location>
        <begin position="25"/>
        <end position="87"/>
    </location>
</feature>
<organism evidence="2 3">
    <name type="scientific">Verticillium longisporum</name>
    <name type="common">Verticillium dahliae var. longisporum</name>
    <dbReference type="NCBI Taxonomy" id="100787"/>
    <lineage>
        <taxon>Eukaryota</taxon>
        <taxon>Fungi</taxon>
        <taxon>Dikarya</taxon>
        <taxon>Ascomycota</taxon>
        <taxon>Pezizomycotina</taxon>
        <taxon>Sordariomycetes</taxon>
        <taxon>Hypocreomycetidae</taxon>
        <taxon>Glomerellales</taxon>
        <taxon>Plectosphaerellaceae</taxon>
        <taxon>Verticillium</taxon>
    </lineage>
</organism>